<sequence>MSNLKQLDQYKNEISTFLEKFDDINVFIQNATKPFDEKSPLFDCVFDDNDTDKMTIEEISQRNLKYDETINNKIISLESYFDKVQEAIVKRKYVFSFIEEQTTRLNEVLLKFQETSKSVEKDFQMLSEENDTAIYEIVKAKKKSKELKIQLLELQKAKHEEEFKAFANSWEEKLENNAVVQNEKMIKNKKEDETNNRITAYSNGVNLNKKVELFKEIEKHSKTTFNRVFNLYNTYNGNCTIINNKNGLKPSLFLFSNANNQYFGAFVTNGYKQCAKSFLFKIKDENVFSMTLKMD</sequence>
<dbReference type="InParanoid" id="B1N5Z5"/>
<evidence type="ECO:0000313" key="3">
    <source>
        <dbReference type="Proteomes" id="UP000001926"/>
    </source>
</evidence>
<organism evidence="2 3">
    <name type="scientific">Entamoeba histolytica (strain ATCC 30459 / HM-1:IMSS / ABRM)</name>
    <dbReference type="NCBI Taxonomy" id="294381"/>
    <lineage>
        <taxon>Eukaryota</taxon>
        <taxon>Amoebozoa</taxon>
        <taxon>Evosea</taxon>
        <taxon>Archamoebae</taxon>
        <taxon>Mastigamoebida</taxon>
        <taxon>Entamoebidae</taxon>
        <taxon>Entamoeba</taxon>
    </lineage>
</organism>
<dbReference type="OrthoDB" id="32994at2759"/>
<name>B1N5Z5_ENTH1</name>
<reference evidence="2" key="1">
    <citation type="journal article" date="2005" name="Nature">
        <title>The genome of the protist parasite Entamoeba histolytica.</title>
        <authorList>
            <person name="Loftus B."/>
            <person name="Anderson I."/>
            <person name="Davies R."/>
            <person name="Alsmark U.C."/>
            <person name="Samuelson J."/>
            <person name="Amedeo P."/>
            <person name="Roncaglia P."/>
            <person name="Berriman M."/>
            <person name="Hirt R.P."/>
            <person name="Mann B.J."/>
            <person name="Nozaki T."/>
            <person name="Suh B."/>
            <person name="Pop M."/>
            <person name="Duchene M."/>
            <person name="Ackers J."/>
            <person name="Tannich E."/>
            <person name="Leippe M."/>
            <person name="Hofer M."/>
            <person name="Bruchhaus I."/>
            <person name="Willhoeft U."/>
            <person name="Bhattacharya A."/>
            <person name="Chillingworth T."/>
            <person name="Churcher C."/>
            <person name="Hance Z."/>
            <person name="Harris B."/>
            <person name="Harris D."/>
            <person name="Jagels K."/>
            <person name="Moule S."/>
            <person name="Mungall K."/>
            <person name="Ormond D."/>
            <person name="Squares R."/>
            <person name="Whitehead S."/>
            <person name="Quail M.A."/>
            <person name="Rabbinowitsch E."/>
            <person name="Norbertczak H."/>
            <person name="Price C."/>
            <person name="Wang Z."/>
            <person name="Guillen N."/>
            <person name="Gilchrist C."/>
            <person name="Stroup S.E."/>
            <person name="Bhattacharya S."/>
            <person name="Lohia A."/>
            <person name="Foster P.G."/>
            <person name="Sicheritz-Ponten T."/>
            <person name="Weber C."/>
            <person name="Singh U."/>
            <person name="Mukherjee C."/>
            <person name="El-Sayed N.M."/>
            <person name="Petri W.A.Jr."/>
            <person name="Clark C.G."/>
            <person name="Embley T.M."/>
            <person name="Barrell B."/>
            <person name="Fraser C.M."/>
            <person name="Hall N."/>
        </authorList>
    </citation>
    <scope>NUCLEOTIDE SEQUENCE [LARGE SCALE GENOMIC DNA]</scope>
    <source>
        <strain evidence="2">HM-1:IMSS</strain>
    </source>
</reference>
<dbReference type="OMA" id="VYETQET"/>
<reference evidence="2" key="2">
    <citation type="submission" date="2007-03" db="EMBL/GenBank/DDBJ databases">
        <authorList>
            <person name="Lorenzi H."/>
            <person name="Amedeo P."/>
            <person name="Inman J."/>
            <person name="Schobel S."/>
            <person name="Caler E."/>
        </authorList>
    </citation>
    <scope>GENOME REANNOTATION</scope>
    <source>
        <strain evidence="2">HM-1:IMSS</strain>
    </source>
</reference>
<keyword evidence="1" id="KW-0175">Coiled coil</keyword>
<dbReference type="RefSeq" id="XP_001914611.1">
    <property type="nucleotide sequence ID" value="XM_001914576.1"/>
</dbReference>
<gene>
    <name evidence="2" type="ORF">EHI_126760</name>
</gene>
<dbReference type="KEGG" id="ehi:EHI_126760"/>
<feature type="coiled-coil region" evidence="1">
    <location>
        <begin position="135"/>
        <end position="169"/>
    </location>
</feature>
<accession>B1N5Z5</accession>
<dbReference type="VEuPathDB" id="AmoebaDB:EHI_126760"/>
<dbReference type="HOGENOM" id="CLU_944738_0_0_1"/>
<dbReference type="Proteomes" id="UP000001926">
    <property type="component" value="Partially assembled WGS sequence"/>
</dbReference>
<protein>
    <submittedName>
        <fullName evidence="2">Uncharacterized protein</fullName>
    </submittedName>
</protein>
<evidence type="ECO:0000256" key="1">
    <source>
        <dbReference type="SAM" id="Coils"/>
    </source>
</evidence>
<dbReference type="AlphaFoldDB" id="B1N5Z5"/>
<evidence type="ECO:0000313" key="2">
    <source>
        <dbReference type="EMBL" id="EDS88613.1"/>
    </source>
</evidence>
<dbReference type="GeneID" id="6220729"/>
<dbReference type="EMBL" id="DS572462">
    <property type="protein sequence ID" value="EDS88613.1"/>
    <property type="molecule type" value="Genomic_DNA"/>
</dbReference>
<proteinExistence type="predicted"/>
<keyword evidence="3" id="KW-1185">Reference proteome</keyword>